<organism evidence="2 3">
    <name type="scientific">Loa loa</name>
    <name type="common">Eye worm</name>
    <name type="synonym">Filaria loa</name>
    <dbReference type="NCBI Taxonomy" id="7209"/>
    <lineage>
        <taxon>Eukaryota</taxon>
        <taxon>Metazoa</taxon>
        <taxon>Ecdysozoa</taxon>
        <taxon>Nematoda</taxon>
        <taxon>Chromadorea</taxon>
        <taxon>Rhabditida</taxon>
        <taxon>Spirurina</taxon>
        <taxon>Spiruromorpha</taxon>
        <taxon>Filarioidea</taxon>
        <taxon>Onchocercidae</taxon>
        <taxon>Loa</taxon>
    </lineage>
</organism>
<name>A0A1I7V7V5_LOALO</name>
<dbReference type="Proteomes" id="UP000095285">
    <property type="component" value="Unassembled WGS sequence"/>
</dbReference>
<evidence type="ECO:0000313" key="2">
    <source>
        <dbReference type="Proteomes" id="UP000095285"/>
    </source>
</evidence>
<feature type="signal peptide" evidence="1">
    <location>
        <begin position="1"/>
        <end position="24"/>
    </location>
</feature>
<proteinExistence type="predicted"/>
<dbReference type="AlphaFoldDB" id="A0A1I7V7V5"/>
<evidence type="ECO:0000313" key="3">
    <source>
        <dbReference type="WBParaSite" id="EN70_10817"/>
    </source>
</evidence>
<keyword evidence="1" id="KW-0732">Signal</keyword>
<feature type="chain" id="PRO_5009309871" evidence="1">
    <location>
        <begin position="25"/>
        <end position="188"/>
    </location>
</feature>
<sequence length="188" mass="21749">MDLKYLAILTFIVSHMVSFNITLAAGGTDEEGPSAPKKEKLKLNFGIPIINQSLLLDKAIPMMSEHMNHELNRRRRILHYRDGEINPPYLKNALKHQDPFAVPFWKPYEAILFGSEKPINMTAPENYYYDVLTFTSQEHHLEIRRKFVTAYTPFLLNEIEGSPMNGVIIPYDLSSSSYMSFSFWEDDD</sequence>
<reference evidence="2" key="1">
    <citation type="submission" date="2012-04" db="EMBL/GenBank/DDBJ databases">
        <title>The Genome Sequence of Loa loa.</title>
        <authorList>
            <consortium name="The Broad Institute Genome Sequencing Platform"/>
            <consortium name="Broad Institute Genome Sequencing Center for Infectious Disease"/>
            <person name="Nutman T.B."/>
            <person name="Fink D.L."/>
            <person name="Russ C."/>
            <person name="Young S."/>
            <person name="Zeng Q."/>
            <person name="Gargeya S."/>
            <person name="Alvarado L."/>
            <person name="Berlin A."/>
            <person name="Chapman S.B."/>
            <person name="Chen Z."/>
            <person name="Freedman E."/>
            <person name="Gellesch M."/>
            <person name="Goldberg J."/>
            <person name="Griggs A."/>
            <person name="Gujja S."/>
            <person name="Heilman E.R."/>
            <person name="Heiman D."/>
            <person name="Howarth C."/>
            <person name="Mehta T."/>
            <person name="Neiman D."/>
            <person name="Pearson M."/>
            <person name="Roberts A."/>
            <person name="Saif S."/>
            <person name="Shea T."/>
            <person name="Shenoy N."/>
            <person name="Sisk P."/>
            <person name="Stolte C."/>
            <person name="Sykes S."/>
            <person name="White J."/>
            <person name="Yandava C."/>
            <person name="Haas B."/>
            <person name="Henn M.R."/>
            <person name="Nusbaum C."/>
            <person name="Birren B."/>
        </authorList>
    </citation>
    <scope>NUCLEOTIDE SEQUENCE [LARGE SCALE GENOMIC DNA]</scope>
</reference>
<keyword evidence="2" id="KW-1185">Reference proteome</keyword>
<accession>A0A1I7V7V5</accession>
<protein>
    <submittedName>
        <fullName evidence="3">COesterase domain-containing protein</fullName>
    </submittedName>
</protein>
<evidence type="ECO:0000256" key="1">
    <source>
        <dbReference type="SAM" id="SignalP"/>
    </source>
</evidence>
<reference evidence="3" key="2">
    <citation type="submission" date="2016-11" db="UniProtKB">
        <authorList>
            <consortium name="WormBaseParasite"/>
        </authorList>
    </citation>
    <scope>IDENTIFICATION</scope>
</reference>
<dbReference type="WBParaSite" id="EN70_10817">
    <property type="protein sequence ID" value="EN70_10817"/>
    <property type="gene ID" value="EN70_10817"/>
</dbReference>